<dbReference type="Proteomes" id="UP000198500">
    <property type="component" value="Unassembled WGS sequence"/>
</dbReference>
<feature type="transmembrane region" description="Helical" evidence="7">
    <location>
        <begin position="157"/>
        <end position="181"/>
    </location>
</feature>
<keyword evidence="3" id="KW-1003">Cell membrane</keyword>
<feature type="domain" description="ABC transmembrane type-1" evidence="8">
    <location>
        <begin position="70"/>
        <end position="282"/>
    </location>
</feature>
<keyword evidence="5 7" id="KW-1133">Transmembrane helix</keyword>
<protein>
    <submittedName>
        <fullName evidence="9">Putative thiamine transport system permease protein</fullName>
    </submittedName>
</protein>
<dbReference type="GO" id="GO:0005886">
    <property type="term" value="C:plasma membrane"/>
    <property type="evidence" value="ECO:0007669"/>
    <property type="project" value="UniProtKB-SubCell"/>
</dbReference>
<feature type="transmembrane region" description="Helical" evidence="7">
    <location>
        <begin position="107"/>
        <end position="127"/>
    </location>
</feature>
<keyword evidence="6 7" id="KW-0472">Membrane</keyword>
<feature type="transmembrane region" description="Helical" evidence="7">
    <location>
        <begin position="537"/>
        <end position="562"/>
    </location>
</feature>
<feature type="transmembrane region" description="Helical" evidence="7">
    <location>
        <begin position="484"/>
        <end position="507"/>
    </location>
</feature>
<feature type="domain" description="ABC transmembrane type-1" evidence="8">
    <location>
        <begin position="366"/>
        <end position="554"/>
    </location>
</feature>
<dbReference type="PANTHER" id="PTHR30183:SF6">
    <property type="entry name" value="INNER MEMBRANE ABC TRANSPORTER PERMEASE PROTEIN YNJC"/>
    <property type="match status" value="1"/>
</dbReference>
<dbReference type="CDD" id="cd06261">
    <property type="entry name" value="TM_PBP2"/>
    <property type="match status" value="1"/>
</dbReference>
<feature type="transmembrane region" description="Helical" evidence="7">
    <location>
        <begin position="66"/>
        <end position="95"/>
    </location>
</feature>
<evidence type="ECO:0000313" key="10">
    <source>
        <dbReference type="Proteomes" id="UP000198500"/>
    </source>
</evidence>
<feature type="transmembrane region" description="Helical" evidence="7">
    <location>
        <begin position="262"/>
        <end position="284"/>
    </location>
</feature>
<dbReference type="Gene3D" id="1.10.3720.10">
    <property type="entry name" value="MetI-like"/>
    <property type="match status" value="2"/>
</dbReference>
<comment type="similarity">
    <text evidence="7">Belongs to the binding-protein-dependent transport system permease family.</text>
</comment>
<evidence type="ECO:0000256" key="5">
    <source>
        <dbReference type="ARBA" id="ARBA00022989"/>
    </source>
</evidence>
<name>A0A1H2SAD8_9GAMM</name>
<feature type="transmembrane region" description="Helical" evidence="7">
    <location>
        <begin position="434"/>
        <end position="453"/>
    </location>
</feature>
<evidence type="ECO:0000256" key="6">
    <source>
        <dbReference type="ARBA" id="ARBA00023136"/>
    </source>
</evidence>
<accession>A0A1H2SAD8</accession>
<keyword evidence="4 7" id="KW-0812">Transmembrane</keyword>
<feature type="transmembrane region" description="Helical" evidence="7">
    <location>
        <begin position="404"/>
        <end position="422"/>
    </location>
</feature>
<feature type="transmembrane region" description="Helical" evidence="7">
    <location>
        <begin position="218"/>
        <end position="238"/>
    </location>
</feature>
<feature type="transmembrane region" description="Helical" evidence="7">
    <location>
        <begin position="309"/>
        <end position="342"/>
    </location>
</feature>
<comment type="subcellular location">
    <subcellularLocation>
        <location evidence="1 7">Cell membrane</location>
        <topology evidence="1 7">Multi-pass membrane protein</topology>
    </subcellularLocation>
</comment>
<organism evidence="9 10">
    <name type="scientific">Aidingimonas halophila</name>
    <dbReference type="NCBI Taxonomy" id="574349"/>
    <lineage>
        <taxon>Bacteria</taxon>
        <taxon>Pseudomonadati</taxon>
        <taxon>Pseudomonadota</taxon>
        <taxon>Gammaproteobacteria</taxon>
        <taxon>Oceanospirillales</taxon>
        <taxon>Halomonadaceae</taxon>
        <taxon>Aidingimonas</taxon>
    </lineage>
</organism>
<dbReference type="STRING" id="574349.SAMN05443545_101514"/>
<keyword evidence="2 7" id="KW-0813">Transport</keyword>
<evidence type="ECO:0000256" key="2">
    <source>
        <dbReference type="ARBA" id="ARBA00022448"/>
    </source>
</evidence>
<dbReference type="PROSITE" id="PS50928">
    <property type="entry name" value="ABC_TM1"/>
    <property type="match status" value="2"/>
</dbReference>
<feature type="transmembrane region" description="Helical" evidence="7">
    <location>
        <begin position="20"/>
        <end position="46"/>
    </location>
</feature>
<dbReference type="PANTHER" id="PTHR30183">
    <property type="entry name" value="MOLYBDENUM TRANSPORT SYSTEM PERMEASE PROTEIN MODB"/>
    <property type="match status" value="1"/>
</dbReference>
<evidence type="ECO:0000256" key="3">
    <source>
        <dbReference type="ARBA" id="ARBA00022475"/>
    </source>
</evidence>
<dbReference type="AlphaFoldDB" id="A0A1H2SAD8"/>
<proteinExistence type="inferred from homology"/>
<dbReference type="Pfam" id="PF00528">
    <property type="entry name" value="BPD_transp_1"/>
    <property type="match status" value="1"/>
</dbReference>
<evidence type="ECO:0000256" key="1">
    <source>
        <dbReference type="ARBA" id="ARBA00004651"/>
    </source>
</evidence>
<keyword evidence="10" id="KW-1185">Reference proteome</keyword>
<reference evidence="9 10" key="1">
    <citation type="submission" date="2016-10" db="EMBL/GenBank/DDBJ databases">
        <authorList>
            <person name="de Groot N.N."/>
        </authorList>
    </citation>
    <scope>NUCLEOTIDE SEQUENCE [LARGE SCALE GENOMIC DNA]</scope>
    <source>
        <strain evidence="9 10">DSM 19219</strain>
    </source>
</reference>
<sequence>MTHSLRNRLFFQSVRIAPWLAMALLIVPVAGGLAGIIGPAFGWLPALDGHALGLAPWRTLFRQPGLLDMVGLSLFTALTSSLGALLQVVLLLGALLESRIFRLIQRLLSPLLAVPHAAAAIGIGFLLTPSGLASRLLSPWLTGWDHPPDYLFPGDPYGASLILGLMAKELPFLLLMSLAALPQCQAREHLHVARTLGYSSLTAFLKGVLPNLYPLIRLPVYAVIVFASATVDVAMILGPSNPTTLAVSVVRWLNDPDLSRRFMASAAALTQLGVTLTALLIWWLGERLVIKLSSGWLTNGQRRHADTCLACLASGLIWFMLTLLGASLLGLILWSLAGYWPFPQAWPWPLTADNWRSATDNALSLLGQTSLIAVTATLLSLTVVVGCLESEIQYRRRMRPRSQLILYLPLLVPPVAFLFGLVQLQAQWRLAPGWFAVTLGHMLFVLPYVFLSLSESYRHLDPRWAQVAVSLQASPLEVFWRIRLPLLTVPLLVATAVGFAVSVGQFLPTLLLGAGRVTTLTTEAVSLAGGGDRRLTAVYALLQLTLPAIGFGLAIGLPRLLLRNRRDLQPS</sequence>
<dbReference type="InterPro" id="IPR035906">
    <property type="entry name" value="MetI-like_sf"/>
</dbReference>
<evidence type="ECO:0000313" key="9">
    <source>
        <dbReference type="EMBL" id="SDW28545.1"/>
    </source>
</evidence>
<dbReference type="RefSeq" id="WP_092567908.1">
    <property type="nucleotide sequence ID" value="NZ_BMXH01000001.1"/>
</dbReference>
<evidence type="ECO:0000256" key="4">
    <source>
        <dbReference type="ARBA" id="ARBA00022692"/>
    </source>
</evidence>
<evidence type="ECO:0000256" key="7">
    <source>
        <dbReference type="RuleBase" id="RU363032"/>
    </source>
</evidence>
<feature type="transmembrane region" description="Helical" evidence="7">
    <location>
        <begin position="362"/>
        <end position="384"/>
    </location>
</feature>
<dbReference type="SUPFAM" id="SSF161098">
    <property type="entry name" value="MetI-like"/>
    <property type="match status" value="2"/>
</dbReference>
<dbReference type="InterPro" id="IPR000515">
    <property type="entry name" value="MetI-like"/>
</dbReference>
<gene>
    <name evidence="9" type="ORF">SAMN05443545_101514</name>
</gene>
<dbReference type="EMBL" id="FNNI01000001">
    <property type="protein sequence ID" value="SDW28545.1"/>
    <property type="molecule type" value="Genomic_DNA"/>
</dbReference>
<dbReference type="OrthoDB" id="7852521at2"/>
<evidence type="ECO:0000259" key="8">
    <source>
        <dbReference type="PROSITE" id="PS50928"/>
    </source>
</evidence>
<dbReference type="GO" id="GO:0055085">
    <property type="term" value="P:transmembrane transport"/>
    <property type="evidence" value="ECO:0007669"/>
    <property type="project" value="InterPro"/>
</dbReference>